<sequence>MMASTVFSEDPDPRDLSVSSFLLDHGPTHRPAAPHPSRRTHAAPATRVLTTAADRHDAAWTRRTETATLRLRDGHYELVAQVTMPGIDHDHTGSKIPSTRTLRLWLSKVADLPLAAAARRPDAAAHDAWTADVTADCTKSDLCLNSMPWLR</sequence>
<keyword evidence="3" id="KW-1185">Reference proteome</keyword>
<reference evidence="3" key="2">
    <citation type="submission" date="2009-11" db="EMBL/GenBank/DDBJ databases">
        <title>The Genome Sequence of Allomyces macrogynus strain ATCC 38327.</title>
        <authorList>
            <consortium name="The Broad Institute Genome Sequencing Platform"/>
            <person name="Russ C."/>
            <person name="Cuomo C."/>
            <person name="Shea T."/>
            <person name="Young S.K."/>
            <person name="Zeng Q."/>
            <person name="Koehrsen M."/>
            <person name="Haas B."/>
            <person name="Borodovsky M."/>
            <person name="Guigo R."/>
            <person name="Alvarado L."/>
            <person name="Berlin A."/>
            <person name="Borenstein D."/>
            <person name="Chen Z."/>
            <person name="Engels R."/>
            <person name="Freedman E."/>
            <person name="Gellesch M."/>
            <person name="Goldberg J."/>
            <person name="Griggs A."/>
            <person name="Gujja S."/>
            <person name="Heiman D."/>
            <person name="Hepburn T."/>
            <person name="Howarth C."/>
            <person name="Jen D."/>
            <person name="Larson L."/>
            <person name="Lewis B."/>
            <person name="Mehta T."/>
            <person name="Park D."/>
            <person name="Pearson M."/>
            <person name="Roberts A."/>
            <person name="Saif S."/>
            <person name="Shenoy N."/>
            <person name="Sisk P."/>
            <person name="Stolte C."/>
            <person name="Sykes S."/>
            <person name="Walk T."/>
            <person name="White J."/>
            <person name="Yandava C."/>
            <person name="Burger G."/>
            <person name="Gray M.W."/>
            <person name="Holland P.W.H."/>
            <person name="King N."/>
            <person name="Lang F.B.F."/>
            <person name="Roger A.J."/>
            <person name="Ruiz-Trillo I."/>
            <person name="Lander E."/>
            <person name="Nusbaum C."/>
        </authorList>
    </citation>
    <scope>NUCLEOTIDE SEQUENCE [LARGE SCALE GENOMIC DNA]</scope>
    <source>
        <strain evidence="3">ATCC 38327</strain>
    </source>
</reference>
<gene>
    <name evidence="2" type="ORF">AMAG_13760</name>
</gene>
<dbReference type="EMBL" id="GG745360">
    <property type="protein sequence ID" value="KNE69395.1"/>
    <property type="molecule type" value="Genomic_DNA"/>
</dbReference>
<feature type="region of interest" description="Disordered" evidence="1">
    <location>
        <begin position="1"/>
        <end position="43"/>
    </location>
</feature>
<dbReference type="VEuPathDB" id="FungiDB:AMAG_13760"/>
<protein>
    <submittedName>
        <fullName evidence="2">Uncharacterized protein</fullName>
    </submittedName>
</protein>
<organism evidence="2 3">
    <name type="scientific">Allomyces macrogynus (strain ATCC 38327)</name>
    <name type="common">Allomyces javanicus var. macrogynus</name>
    <dbReference type="NCBI Taxonomy" id="578462"/>
    <lineage>
        <taxon>Eukaryota</taxon>
        <taxon>Fungi</taxon>
        <taxon>Fungi incertae sedis</taxon>
        <taxon>Blastocladiomycota</taxon>
        <taxon>Blastocladiomycetes</taxon>
        <taxon>Blastocladiales</taxon>
        <taxon>Blastocladiaceae</taxon>
        <taxon>Allomyces</taxon>
    </lineage>
</organism>
<evidence type="ECO:0000313" key="3">
    <source>
        <dbReference type="Proteomes" id="UP000054350"/>
    </source>
</evidence>
<proteinExistence type="predicted"/>
<dbReference type="AlphaFoldDB" id="A0A0L0T3W0"/>
<dbReference type="Proteomes" id="UP000054350">
    <property type="component" value="Unassembled WGS sequence"/>
</dbReference>
<evidence type="ECO:0000256" key="1">
    <source>
        <dbReference type="SAM" id="MobiDB-lite"/>
    </source>
</evidence>
<accession>A0A0L0T3W0</accession>
<reference evidence="2 3" key="1">
    <citation type="submission" date="2009-11" db="EMBL/GenBank/DDBJ databases">
        <title>Annotation of Allomyces macrogynus ATCC 38327.</title>
        <authorList>
            <consortium name="The Broad Institute Genome Sequencing Platform"/>
            <person name="Russ C."/>
            <person name="Cuomo C."/>
            <person name="Burger G."/>
            <person name="Gray M.W."/>
            <person name="Holland P.W.H."/>
            <person name="King N."/>
            <person name="Lang F.B.F."/>
            <person name="Roger A.J."/>
            <person name="Ruiz-Trillo I."/>
            <person name="Young S.K."/>
            <person name="Zeng Q."/>
            <person name="Gargeya S."/>
            <person name="Fitzgerald M."/>
            <person name="Haas B."/>
            <person name="Abouelleil A."/>
            <person name="Alvarado L."/>
            <person name="Arachchi H.M."/>
            <person name="Berlin A."/>
            <person name="Chapman S.B."/>
            <person name="Gearin G."/>
            <person name="Goldberg J."/>
            <person name="Griggs A."/>
            <person name="Gujja S."/>
            <person name="Hansen M."/>
            <person name="Heiman D."/>
            <person name="Howarth C."/>
            <person name="Larimer J."/>
            <person name="Lui A."/>
            <person name="MacDonald P.J.P."/>
            <person name="McCowen C."/>
            <person name="Montmayeur A."/>
            <person name="Murphy C."/>
            <person name="Neiman D."/>
            <person name="Pearson M."/>
            <person name="Priest M."/>
            <person name="Roberts A."/>
            <person name="Saif S."/>
            <person name="Shea T."/>
            <person name="Sisk P."/>
            <person name="Stolte C."/>
            <person name="Sykes S."/>
            <person name="Wortman J."/>
            <person name="Nusbaum C."/>
            <person name="Birren B."/>
        </authorList>
    </citation>
    <scope>NUCLEOTIDE SEQUENCE [LARGE SCALE GENOMIC DNA]</scope>
    <source>
        <strain evidence="2 3">ATCC 38327</strain>
    </source>
</reference>
<evidence type="ECO:0000313" key="2">
    <source>
        <dbReference type="EMBL" id="KNE69395.1"/>
    </source>
</evidence>
<name>A0A0L0T3W0_ALLM3</name>